<protein>
    <submittedName>
        <fullName evidence="2">Uncharacterized protein</fullName>
    </submittedName>
</protein>
<dbReference type="KEGG" id="aqu:109584400"/>
<gene>
    <name evidence="2" type="primary">109584400</name>
</gene>
<proteinExistence type="predicted"/>
<dbReference type="AlphaFoldDB" id="A0A1X7U7B8"/>
<evidence type="ECO:0000313" key="3">
    <source>
        <dbReference type="Proteomes" id="UP000007879"/>
    </source>
</evidence>
<dbReference type="Proteomes" id="UP000007879">
    <property type="component" value="Unassembled WGS sequence"/>
</dbReference>
<name>A0A1X7U7B8_AMPQE</name>
<organism evidence="2">
    <name type="scientific">Amphimedon queenslandica</name>
    <name type="common">Sponge</name>
    <dbReference type="NCBI Taxonomy" id="400682"/>
    <lineage>
        <taxon>Eukaryota</taxon>
        <taxon>Metazoa</taxon>
        <taxon>Porifera</taxon>
        <taxon>Demospongiae</taxon>
        <taxon>Heteroscleromorpha</taxon>
        <taxon>Haplosclerida</taxon>
        <taxon>Niphatidae</taxon>
        <taxon>Amphimedon</taxon>
    </lineage>
</organism>
<evidence type="ECO:0000313" key="2">
    <source>
        <dbReference type="EnsemblMetazoa" id="Aqu2.1.23822_001"/>
    </source>
</evidence>
<dbReference type="EnsemblMetazoa" id="XM_020000145.1">
    <property type="protein sequence ID" value="XP_019855704.1"/>
    <property type="gene ID" value="LOC109584400"/>
</dbReference>
<dbReference type="InParanoid" id="A0A1X7U7B8"/>
<evidence type="ECO:0000256" key="1">
    <source>
        <dbReference type="SAM" id="MobiDB-lite"/>
    </source>
</evidence>
<sequence>MTTTSSIVSEADSGRATVAGHDSHHAASNLKSFVTESEPGQSSENITENEEYIYRSDAREVVQVPESHSTDYEYNVVQLPKSCIASDLTDSTLVPGFPPSAYTQSYTQQSDISYSMNRLTCDEHIAEEASFEKDTLIVQEIDKPIFKLILDYNFMIDLVRTSSVPVVMCTATLAGLSPQRKAALLQDFMINAVRFKDSESHLAVQYRENIRKRSSKEGFSCFNFNILGEFPFSNLVWLLGTKRSSISLCFLCCLLQALKLRKIDINLLETKNDAREDGSVGRKHGIWLFYEAAKRLEVLRSQPKKLGLLEPGVTMLNVFNIGPSKAAYNFLPFLGQHCQRSLPLFFVPTTKSTESERGTQESHTSIRHLLNAYVPKEEVSYRRLSQGESETGYDIRKAFTERGLNKPEFQKIDLSDMQQTKRKLEKIVVKNMSKYVTGLPVRWVFLRSLLQALNISLMTRSDISEWATSCGAGIDPSEVEAFLTTFTSFASLLYIPSYTDIVLLDIERFTDCLDKVFDCGRSLDEANSYGFITEAAIDKLAKDEKLDPKLFKSLLKSFCFITSISLSKIECLKYFSLTEVASYFYIPSMRPSEPANGHSPHSLYLRCSPGILGNVQVLLVCEILSHDNCYIVPYKHINTSIIRVKHSEEHVDVKMIDHKDVIELRLENIDPLSTKKYKAVCLLIVKACAIAMKNHKYQYHFELLCVDDAKNHIIYHSKNNYSKCPSCVDAINSDAIQKHWMNAIINYGTAT</sequence>
<accession>A0A1X7U7B8</accession>
<keyword evidence="3" id="KW-1185">Reference proteome</keyword>
<reference evidence="2" key="2">
    <citation type="submission" date="2017-05" db="UniProtKB">
        <authorList>
            <consortium name="EnsemblMetazoa"/>
        </authorList>
    </citation>
    <scope>IDENTIFICATION</scope>
</reference>
<reference evidence="3" key="1">
    <citation type="journal article" date="2010" name="Nature">
        <title>The Amphimedon queenslandica genome and the evolution of animal complexity.</title>
        <authorList>
            <person name="Srivastava M."/>
            <person name="Simakov O."/>
            <person name="Chapman J."/>
            <person name="Fahey B."/>
            <person name="Gauthier M.E."/>
            <person name="Mitros T."/>
            <person name="Richards G.S."/>
            <person name="Conaco C."/>
            <person name="Dacre M."/>
            <person name="Hellsten U."/>
            <person name="Larroux C."/>
            <person name="Putnam N.H."/>
            <person name="Stanke M."/>
            <person name="Adamska M."/>
            <person name="Darling A."/>
            <person name="Degnan S.M."/>
            <person name="Oakley T.H."/>
            <person name="Plachetzki D.C."/>
            <person name="Zhai Y."/>
            <person name="Adamski M."/>
            <person name="Calcino A."/>
            <person name="Cummins S.F."/>
            <person name="Goodstein D.M."/>
            <person name="Harris C."/>
            <person name="Jackson D.J."/>
            <person name="Leys S.P."/>
            <person name="Shu S."/>
            <person name="Woodcroft B.J."/>
            <person name="Vervoort M."/>
            <person name="Kosik K.S."/>
            <person name="Manning G."/>
            <person name="Degnan B.M."/>
            <person name="Rokhsar D.S."/>
        </authorList>
    </citation>
    <scope>NUCLEOTIDE SEQUENCE [LARGE SCALE GENOMIC DNA]</scope>
</reference>
<dbReference type="EnsemblMetazoa" id="Aqu2.1.23822_001">
    <property type="protein sequence ID" value="Aqu2.1.23822_001"/>
    <property type="gene ID" value="Aqu2.1.23822"/>
</dbReference>
<feature type="region of interest" description="Disordered" evidence="1">
    <location>
        <begin position="1"/>
        <end position="25"/>
    </location>
</feature>